<reference evidence="1 2" key="1">
    <citation type="submission" date="2021-06" db="EMBL/GenBank/DDBJ databases">
        <title>Caerostris extrusa draft genome.</title>
        <authorList>
            <person name="Kono N."/>
            <person name="Arakawa K."/>
        </authorList>
    </citation>
    <scope>NUCLEOTIDE SEQUENCE [LARGE SCALE GENOMIC DNA]</scope>
</reference>
<gene>
    <name evidence="1" type="ORF">CEXT_617701</name>
</gene>
<keyword evidence="2" id="KW-1185">Reference proteome</keyword>
<name>A0AAV4PQM4_CAEEX</name>
<proteinExistence type="predicted"/>
<evidence type="ECO:0000313" key="1">
    <source>
        <dbReference type="EMBL" id="GIX99947.1"/>
    </source>
</evidence>
<sequence>MFVCYILPFPSNQAPDRLWASSHKFIAAQISKPSLTPTFFPYPNRRQSLDCAKMNQLRVTSTQPAQAETAEEAAIILARARCGFDKTSFTAHSMTIGGPPSNTPPRYTPIFRYAATIQRQP</sequence>
<protein>
    <submittedName>
        <fullName evidence="1">Uncharacterized protein</fullName>
    </submittedName>
</protein>
<accession>A0AAV4PQM4</accession>
<dbReference type="Proteomes" id="UP001054945">
    <property type="component" value="Unassembled WGS sequence"/>
</dbReference>
<evidence type="ECO:0000313" key="2">
    <source>
        <dbReference type="Proteomes" id="UP001054945"/>
    </source>
</evidence>
<dbReference type="EMBL" id="BPLR01005117">
    <property type="protein sequence ID" value="GIX99947.1"/>
    <property type="molecule type" value="Genomic_DNA"/>
</dbReference>
<comment type="caution">
    <text evidence="1">The sequence shown here is derived from an EMBL/GenBank/DDBJ whole genome shotgun (WGS) entry which is preliminary data.</text>
</comment>
<organism evidence="1 2">
    <name type="scientific">Caerostris extrusa</name>
    <name type="common">Bark spider</name>
    <name type="synonym">Caerostris bankana</name>
    <dbReference type="NCBI Taxonomy" id="172846"/>
    <lineage>
        <taxon>Eukaryota</taxon>
        <taxon>Metazoa</taxon>
        <taxon>Ecdysozoa</taxon>
        <taxon>Arthropoda</taxon>
        <taxon>Chelicerata</taxon>
        <taxon>Arachnida</taxon>
        <taxon>Araneae</taxon>
        <taxon>Araneomorphae</taxon>
        <taxon>Entelegynae</taxon>
        <taxon>Araneoidea</taxon>
        <taxon>Araneidae</taxon>
        <taxon>Caerostris</taxon>
    </lineage>
</organism>
<dbReference type="AlphaFoldDB" id="A0AAV4PQM4"/>